<dbReference type="InterPro" id="IPR050695">
    <property type="entry name" value="N-acetylmuramoyl_amidase_3"/>
</dbReference>
<feature type="region of interest" description="Disordered" evidence="2">
    <location>
        <begin position="348"/>
        <end position="372"/>
    </location>
</feature>
<proteinExistence type="predicted"/>
<protein>
    <submittedName>
        <fullName evidence="4">N-acetylmuramoyl-L-alanine amidase</fullName>
    </submittedName>
</protein>
<dbReference type="RefSeq" id="WP_166510978.1">
    <property type="nucleotide sequence ID" value="NZ_VNHM01000004.1"/>
</dbReference>
<dbReference type="Pfam" id="PF01520">
    <property type="entry name" value="Amidase_3"/>
    <property type="match status" value="1"/>
</dbReference>
<dbReference type="SUPFAM" id="SSF53187">
    <property type="entry name" value="Zn-dependent exopeptidases"/>
    <property type="match status" value="1"/>
</dbReference>
<comment type="caution">
    <text evidence="4">The sequence shown here is derived from an EMBL/GenBank/DDBJ whole genome shotgun (WGS) entry which is preliminary data.</text>
</comment>
<dbReference type="Proteomes" id="UP000323166">
    <property type="component" value="Unassembled WGS sequence"/>
</dbReference>
<reference evidence="4 5" key="1">
    <citation type="submission" date="2019-07" db="EMBL/GenBank/DDBJ databases">
        <title>Genomic Encyclopedia of Type Strains, Phase I: the one thousand microbial genomes (KMG-I) project.</title>
        <authorList>
            <person name="Kyrpides N."/>
        </authorList>
    </citation>
    <scope>NUCLEOTIDE SEQUENCE [LARGE SCALE GENOMIC DNA]</scope>
    <source>
        <strain evidence="4 5">DSM 6562</strain>
    </source>
</reference>
<dbReference type="AlphaFoldDB" id="A0A5S4ZUS7"/>
<evidence type="ECO:0000256" key="1">
    <source>
        <dbReference type="ARBA" id="ARBA00022801"/>
    </source>
</evidence>
<evidence type="ECO:0000313" key="4">
    <source>
        <dbReference type="EMBL" id="TYO96465.1"/>
    </source>
</evidence>
<dbReference type="CDD" id="cd02696">
    <property type="entry name" value="MurNAc-LAA"/>
    <property type="match status" value="1"/>
</dbReference>
<sequence>MLKIVLDPGHGGNDPGATNGSHYEKNFNLSIAGETARHINRRYNAAVYLTRISDITMELSERANFANDLKAHYFVSLHINAGRGTGFESYIYTGAGAATRSYRDLLHDRVAAFYKTKGFPDRGKKSADFAVLRDTAMPAILLENLFIDNSHDLSLLTNRTGLMQLGEAIGEGIARALQLNTKTAGTGATPTRIPTAASPAKARQLLKSRNPAAPDYVAIYVKMGDIYRIRWDAVFAQSLKETAYWKFGGDVRPEQNNFAGLDAFNGREGASFATPETGIEAQFQHWHAYFYGNKLPPGRPVLDPRRNAVLSAGWGGTLHAVEDLGGKWAPSPDYGVSIVRDYMTKFVDEVTPSPPRPANSPQNSGGWNPQAEIDRLKNDGLIVNDHLPNTPVTWGEFAAVLNRLRDRLSPGTRQ</sequence>
<dbReference type="GO" id="GO:0009253">
    <property type="term" value="P:peptidoglycan catabolic process"/>
    <property type="evidence" value="ECO:0007669"/>
    <property type="project" value="InterPro"/>
</dbReference>
<evidence type="ECO:0000313" key="5">
    <source>
        <dbReference type="Proteomes" id="UP000323166"/>
    </source>
</evidence>
<dbReference type="InterPro" id="IPR002508">
    <property type="entry name" value="MurNAc-LAA_cat"/>
</dbReference>
<dbReference type="GO" id="GO:0008745">
    <property type="term" value="F:N-acetylmuramoyl-L-alanine amidase activity"/>
    <property type="evidence" value="ECO:0007669"/>
    <property type="project" value="InterPro"/>
</dbReference>
<dbReference type="GO" id="GO:0030288">
    <property type="term" value="C:outer membrane-bounded periplasmic space"/>
    <property type="evidence" value="ECO:0007669"/>
    <property type="project" value="TreeGrafter"/>
</dbReference>
<keyword evidence="1" id="KW-0378">Hydrolase</keyword>
<keyword evidence="5" id="KW-1185">Reference proteome</keyword>
<evidence type="ECO:0000259" key="3">
    <source>
        <dbReference type="SMART" id="SM00646"/>
    </source>
</evidence>
<organism evidence="4 5">
    <name type="scientific">Desulfallas thermosapovorans DSM 6562</name>
    <dbReference type="NCBI Taxonomy" id="1121431"/>
    <lineage>
        <taxon>Bacteria</taxon>
        <taxon>Bacillati</taxon>
        <taxon>Bacillota</taxon>
        <taxon>Clostridia</taxon>
        <taxon>Eubacteriales</taxon>
        <taxon>Desulfallaceae</taxon>
        <taxon>Desulfallas</taxon>
    </lineage>
</organism>
<name>A0A5S4ZUS7_9FIRM</name>
<dbReference type="EMBL" id="VNHM01000004">
    <property type="protein sequence ID" value="TYO96465.1"/>
    <property type="molecule type" value="Genomic_DNA"/>
</dbReference>
<dbReference type="PANTHER" id="PTHR30404">
    <property type="entry name" value="N-ACETYLMURAMOYL-L-ALANINE AMIDASE"/>
    <property type="match status" value="1"/>
</dbReference>
<accession>A0A5S4ZUS7</accession>
<gene>
    <name evidence="4" type="ORF">LX24_00932</name>
</gene>
<dbReference type="SMART" id="SM00646">
    <property type="entry name" value="Ami_3"/>
    <property type="match status" value="1"/>
</dbReference>
<evidence type="ECO:0000256" key="2">
    <source>
        <dbReference type="SAM" id="MobiDB-lite"/>
    </source>
</evidence>
<dbReference type="Gene3D" id="3.40.630.40">
    <property type="entry name" value="Zn-dependent exopeptidases"/>
    <property type="match status" value="1"/>
</dbReference>
<dbReference type="PANTHER" id="PTHR30404:SF0">
    <property type="entry name" value="N-ACETYLMURAMOYL-L-ALANINE AMIDASE AMIC"/>
    <property type="match status" value="1"/>
</dbReference>
<feature type="domain" description="MurNAc-LAA" evidence="3">
    <location>
        <begin position="63"/>
        <end position="174"/>
    </location>
</feature>
<feature type="region of interest" description="Disordered" evidence="2">
    <location>
        <begin position="1"/>
        <end position="21"/>
    </location>
</feature>